<reference evidence="2 3" key="1">
    <citation type="journal article" date="2019" name="Int. J. Syst. Evol. Microbiol.">
        <title>The Global Catalogue of Microorganisms (GCM) 10K type strain sequencing project: providing services to taxonomists for standard genome sequencing and annotation.</title>
        <authorList>
            <consortium name="The Broad Institute Genomics Platform"/>
            <consortium name="The Broad Institute Genome Sequencing Center for Infectious Disease"/>
            <person name="Wu L."/>
            <person name="Ma J."/>
        </authorList>
    </citation>
    <scope>NUCLEOTIDE SEQUENCE [LARGE SCALE GENOMIC DNA]</scope>
    <source>
        <strain evidence="2 3">PJ61</strain>
    </source>
</reference>
<gene>
    <name evidence="2" type="ORF">ACFQDD_08060</name>
</gene>
<evidence type="ECO:0000313" key="3">
    <source>
        <dbReference type="Proteomes" id="UP001596274"/>
    </source>
</evidence>
<accession>A0ABD5T1U4</accession>
<dbReference type="AlphaFoldDB" id="A0ABD5T1U4"/>
<dbReference type="EMBL" id="JBHSWT010000390">
    <property type="protein sequence ID" value="MFC6771466.1"/>
    <property type="molecule type" value="Genomic_DNA"/>
</dbReference>
<evidence type="ECO:0000313" key="2">
    <source>
        <dbReference type="EMBL" id="MFC6771466.1"/>
    </source>
</evidence>
<comment type="caution">
    <text evidence="2">The sequence shown here is derived from an EMBL/GenBank/DDBJ whole genome shotgun (WGS) entry which is preliminary data.</text>
</comment>
<evidence type="ECO:0000256" key="1">
    <source>
        <dbReference type="SAM" id="MobiDB-lite"/>
    </source>
</evidence>
<feature type="region of interest" description="Disordered" evidence="1">
    <location>
        <begin position="86"/>
        <end position="105"/>
    </location>
</feature>
<organism evidence="2 3">
    <name type="scientific">Halorubrum pallidum</name>
    <dbReference type="NCBI Taxonomy" id="1526114"/>
    <lineage>
        <taxon>Archaea</taxon>
        <taxon>Methanobacteriati</taxon>
        <taxon>Methanobacteriota</taxon>
        <taxon>Stenosarchaea group</taxon>
        <taxon>Halobacteria</taxon>
        <taxon>Halobacteriales</taxon>
        <taxon>Haloferacaceae</taxon>
        <taxon>Halorubrum</taxon>
    </lineage>
</organism>
<sequence>MSTDDNERTTAGRDAFLDSNGEVDAYRVRAMDLSIDWDTCAEIRRSLREGDAKSAAELARSDSEIDAARTTVLKHAQGRCGCPVDEPELTYSSTDGWTVAEPEPE</sequence>
<protein>
    <submittedName>
        <fullName evidence="2">Uncharacterized protein</fullName>
    </submittedName>
</protein>
<dbReference type="Proteomes" id="UP001596274">
    <property type="component" value="Unassembled WGS sequence"/>
</dbReference>
<name>A0ABD5T1U4_9EURY</name>
<keyword evidence="3" id="KW-1185">Reference proteome</keyword>
<proteinExistence type="predicted"/>